<evidence type="ECO:0000313" key="2">
    <source>
        <dbReference type="Proteomes" id="UP000248329"/>
    </source>
</evidence>
<gene>
    <name evidence="1" type="ORF">C4B59_16335</name>
</gene>
<protein>
    <submittedName>
        <fullName evidence="1">Nodulation protein NfeD</fullName>
    </submittedName>
</protein>
<sequence length="436" mass="46107">MKRIPILLTLLTLSLALIAPAGGASEPMIYVIEVDDMITAGTGMEITRGIDHATDIGAAAVLIEINTPGGLVDSMEGIVSEIERSEVPVITFVPQGDRAFSAGAFILLSGHIAAMAPGTATGAATPIAITPTGTTPVENKTVNAYAARMRGIAENRNRSTEVAEKFVTEGLSLTAEEALEQDVIDVVASGRHDLAAAIDDRTVNVSRESVTLHTKDAIFITQQPRFAASIVTLLSNPQIAFVLFLIGLYGIIYGLKAPGTYVPEMIGAIAMILALYGMGMFSVSTFGVVLIVAGILLLIAEVLTPTFGVLTVGGAICIVLGAIMFPQEPFMPAEWISDFRQTVFALVILSVVVIVAGLGLVMKTRRTKPTTGREELVGEIVRAETDIDPEGTVHIHGEIWRVSAAEPVRKGEDVVIRDVDGLTLVVEKKKEVGDPA</sequence>
<proteinExistence type="predicted"/>
<dbReference type="EMBL" id="PQXF01000083">
    <property type="protein sequence ID" value="PXF56820.1"/>
    <property type="molecule type" value="Genomic_DNA"/>
</dbReference>
<reference evidence="1" key="1">
    <citation type="submission" date="2018-01" db="EMBL/GenBank/DDBJ databases">
        <authorList>
            <person name="Krukenberg V."/>
        </authorList>
    </citation>
    <scope>NUCLEOTIDE SEQUENCE</scope>
    <source>
        <strain evidence="1">E20ANME2</strain>
    </source>
</reference>
<accession>A0AC61KY84</accession>
<evidence type="ECO:0000313" key="1">
    <source>
        <dbReference type="EMBL" id="PXF56820.1"/>
    </source>
</evidence>
<name>A0AC61KY84_9EURY</name>
<comment type="caution">
    <text evidence="1">The sequence shown here is derived from an EMBL/GenBank/DDBJ whole genome shotgun (WGS) entry which is preliminary data.</text>
</comment>
<organism evidence="1 2">
    <name type="scientific">Candidatus Methanogaster sp</name>
    <dbReference type="NCBI Taxonomy" id="3386292"/>
    <lineage>
        <taxon>Archaea</taxon>
        <taxon>Methanobacteriati</taxon>
        <taxon>Methanobacteriota</taxon>
        <taxon>Stenosarchaea group</taxon>
        <taxon>Methanomicrobia</taxon>
        <taxon>Methanosarcinales</taxon>
        <taxon>ANME-2 cluster</taxon>
        <taxon>Candidatus Methanogasteraceae</taxon>
        <taxon>Candidatus Methanogaster</taxon>
    </lineage>
</organism>
<dbReference type="Proteomes" id="UP000248329">
    <property type="component" value="Unassembled WGS sequence"/>
</dbReference>